<organism evidence="1 2">
    <name type="scientific">Prevotella pallens ATCC 700821</name>
    <dbReference type="NCBI Taxonomy" id="997353"/>
    <lineage>
        <taxon>Bacteria</taxon>
        <taxon>Pseudomonadati</taxon>
        <taxon>Bacteroidota</taxon>
        <taxon>Bacteroidia</taxon>
        <taxon>Bacteroidales</taxon>
        <taxon>Prevotellaceae</taxon>
        <taxon>Prevotella</taxon>
    </lineage>
</organism>
<dbReference type="EMBL" id="AFPY01000130">
    <property type="protein sequence ID" value="EGQ12367.1"/>
    <property type="molecule type" value="Genomic_DNA"/>
</dbReference>
<reference evidence="1 2" key="1">
    <citation type="submission" date="2011-04" db="EMBL/GenBank/DDBJ databases">
        <authorList>
            <person name="Muzny D."/>
            <person name="Qin X."/>
            <person name="Deng J."/>
            <person name="Jiang H."/>
            <person name="Liu Y."/>
            <person name="Qu J."/>
            <person name="Song X.-Z."/>
            <person name="Zhang L."/>
            <person name="Thornton R."/>
            <person name="Coyle M."/>
            <person name="Francisco L."/>
            <person name="Jackson L."/>
            <person name="Javaid M."/>
            <person name="Korchina V."/>
            <person name="Kovar C."/>
            <person name="Mata R."/>
            <person name="Mathew T."/>
            <person name="Ngo R."/>
            <person name="Nguyen L."/>
            <person name="Nguyen N."/>
            <person name="Okwuonu G."/>
            <person name="Ongeri F."/>
            <person name="Pham C."/>
            <person name="Simmons D."/>
            <person name="Wilczek-Boney K."/>
            <person name="Hale W."/>
            <person name="Jakkamsetti A."/>
            <person name="Pham P."/>
            <person name="Ruth R."/>
            <person name="San Lucas F."/>
            <person name="Warren J."/>
            <person name="Zhang J."/>
            <person name="Zhao Z."/>
            <person name="Zhou C."/>
            <person name="Zhu D."/>
            <person name="Lee S."/>
            <person name="Bess C."/>
            <person name="Blankenburg K."/>
            <person name="Forbes L."/>
            <person name="Fu Q."/>
            <person name="Gubbala S."/>
            <person name="Hirani K."/>
            <person name="Jayaseelan J.C."/>
            <person name="Lara F."/>
            <person name="Munidasa M."/>
            <person name="Palculict T."/>
            <person name="Patil S."/>
            <person name="Pu L.-L."/>
            <person name="Saada N."/>
            <person name="Tang L."/>
            <person name="Weissenberger G."/>
            <person name="Zhu Y."/>
            <person name="Hemphill L."/>
            <person name="Shang Y."/>
            <person name="Youmans B."/>
            <person name="Ayvaz T."/>
            <person name="Ross M."/>
            <person name="Santibanez J."/>
            <person name="Aqrawi P."/>
            <person name="Gross S."/>
            <person name="Joshi V."/>
            <person name="Fowler G."/>
            <person name="Nazareth L."/>
            <person name="Reid J."/>
            <person name="Worley K."/>
            <person name="Petrosino J."/>
            <person name="Highlander S."/>
            <person name="Gibbs R."/>
        </authorList>
    </citation>
    <scope>NUCLEOTIDE SEQUENCE [LARGE SCALE GENOMIC DNA]</scope>
    <source>
        <strain evidence="1 2">ATCC 700821</strain>
    </source>
</reference>
<dbReference type="Proteomes" id="UP000004123">
    <property type="component" value="Unassembled WGS sequence"/>
</dbReference>
<dbReference type="HOGENOM" id="CLU_3010537_0_0_10"/>
<evidence type="ECO:0000313" key="1">
    <source>
        <dbReference type="EMBL" id="EGQ12367.1"/>
    </source>
</evidence>
<comment type="caution">
    <text evidence="1">The sequence shown here is derived from an EMBL/GenBank/DDBJ whole genome shotgun (WGS) entry which is preliminary data.</text>
</comment>
<protein>
    <submittedName>
        <fullName evidence="1">Uncharacterized protein</fullName>
    </submittedName>
</protein>
<sequence length="56" mass="6567">MNCGLDITKNYSLYVPIAQCIKCNNPNNAYTFFYAAIYCAMHSYKLLTNNMFLKKW</sequence>
<proteinExistence type="predicted"/>
<gene>
    <name evidence="1" type="ORF">HMPREF9144_2763</name>
</gene>
<accession>F9DM71</accession>
<evidence type="ECO:0000313" key="2">
    <source>
        <dbReference type="Proteomes" id="UP000004123"/>
    </source>
</evidence>
<dbReference type="AlphaFoldDB" id="F9DM71"/>
<name>F9DM71_9BACT</name>